<dbReference type="WBParaSite" id="PSAMB.scaffold15333size1609.g36463.t1">
    <property type="protein sequence ID" value="PSAMB.scaffold15333size1609.g36463.t1"/>
    <property type="gene ID" value="PSAMB.scaffold15333size1609.g36463"/>
</dbReference>
<evidence type="ECO:0000313" key="2">
    <source>
        <dbReference type="WBParaSite" id="PSAMB.scaffold15333size1609.g36463.t1"/>
    </source>
</evidence>
<proteinExistence type="predicted"/>
<evidence type="ECO:0000313" key="1">
    <source>
        <dbReference type="Proteomes" id="UP000887566"/>
    </source>
</evidence>
<dbReference type="AlphaFoldDB" id="A0A914V789"/>
<protein>
    <submittedName>
        <fullName evidence="2">Uncharacterized protein</fullName>
    </submittedName>
</protein>
<sequence length="200" mass="22111">MAANPECLDTMQSSLLKYTGHMGADAQLAAEKDTFDSHLGALLQKMLLTAINEYESSTPTYRKAKKQELVVLLSSLVTFCVQFLQNSGSNRSFASLNTLNKIIDTGLVFDLFTVPDTVFHSSRLLNRTHDFDACDDLDETNSTVDHVFFYGPPASATPKKEQSKRRPDLMSALSAIEPSFVIAMLHNAITMQNREVGARS</sequence>
<reference evidence="2" key="1">
    <citation type="submission" date="2022-11" db="UniProtKB">
        <authorList>
            <consortium name="WormBaseParasite"/>
        </authorList>
    </citation>
    <scope>IDENTIFICATION</scope>
</reference>
<dbReference type="Proteomes" id="UP000887566">
    <property type="component" value="Unplaced"/>
</dbReference>
<organism evidence="1 2">
    <name type="scientific">Plectus sambesii</name>
    <dbReference type="NCBI Taxonomy" id="2011161"/>
    <lineage>
        <taxon>Eukaryota</taxon>
        <taxon>Metazoa</taxon>
        <taxon>Ecdysozoa</taxon>
        <taxon>Nematoda</taxon>
        <taxon>Chromadorea</taxon>
        <taxon>Plectida</taxon>
        <taxon>Plectina</taxon>
        <taxon>Plectoidea</taxon>
        <taxon>Plectidae</taxon>
        <taxon>Plectus</taxon>
    </lineage>
</organism>
<name>A0A914V789_9BILA</name>
<accession>A0A914V789</accession>
<keyword evidence="1" id="KW-1185">Reference proteome</keyword>